<reference evidence="2" key="2">
    <citation type="submission" date="2020-09" db="EMBL/GenBank/DDBJ databases">
        <authorList>
            <person name="Sun Q."/>
            <person name="Zhou Y."/>
        </authorList>
    </citation>
    <scope>NUCLEOTIDE SEQUENCE</scope>
    <source>
        <strain evidence="2">CGMCC 4.7278</strain>
    </source>
</reference>
<dbReference type="AlphaFoldDB" id="A0A917QIX6"/>
<dbReference type="PANTHER" id="PTHR43777:SF1">
    <property type="entry name" value="MOLYBDENUM COFACTOR CYTIDYLYLTRANSFERASE"/>
    <property type="match status" value="1"/>
</dbReference>
<dbReference type="GO" id="GO:0016779">
    <property type="term" value="F:nucleotidyltransferase activity"/>
    <property type="evidence" value="ECO:0007669"/>
    <property type="project" value="UniProtKB-ARBA"/>
</dbReference>
<keyword evidence="3" id="KW-1185">Reference proteome</keyword>
<sequence length="200" mass="20448">MPQPAAKADASCVGIVLAAGAGTRYGKPKALAENGAWLRGAVAALRDGGCDSVTVLLGATGPNPDLVPAGANWHWVADWATGLSATVRSGFFIAGQSNSRYVAFLPVDVPDIGADVVARVLAAARSSESGIARAVFHDTPGHPAVIENKHWGAISGSLVGDHGAGSYLGARQDMVCVTCDDLAAGNDRDFPEVIDTVDRS</sequence>
<accession>A0A917QIX6</accession>
<dbReference type="CDD" id="cd04182">
    <property type="entry name" value="GT_2_like_f"/>
    <property type="match status" value="1"/>
</dbReference>
<feature type="domain" description="MobA-like NTP transferase" evidence="1">
    <location>
        <begin position="14"/>
        <end position="171"/>
    </location>
</feature>
<evidence type="ECO:0000313" key="2">
    <source>
        <dbReference type="EMBL" id="GGK51249.1"/>
    </source>
</evidence>
<dbReference type="RefSeq" id="WP_188828940.1">
    <property type="nucleotide sequence ID" value="NZ_BMMW01000002.1"/>
</dbReference>
<protein>
    <submittedName>
        <fullName evidence="2">Molybdopterin-guanine dinucleotide biosynthesis protein MobA</fullName>
    </submittedName>
</protein>
<organism evidence="2 3">
    <name type="scientific">Nocardia camponoti</name>
    <dbReference type="NCBI Taxonomy" id="1616106"/>
    <lineage>
        <taxon>Bacteria</taxon>
        <taxon>Bacillati</taxon>
        <taxon>Actinomycetota</taxon>
        <taxon>Actinomycetes</taxon>
        <taxon>Mycobacteriales</taxon>
        <taxon>Nocardiaceae</taxon>
        <taxon>Nocardia</taxon>
    </lineage>
</organism>
<comment type="caution">
    <text evidence="2">The sequence shown here is derived from an EMBL/GenBank/DDBJ whole genome shotgun (WGS) entry which is preliminary data.</text>
</comment>
<dbReference type="PANTHER" id="PTHR43777">
    <property type="entry name" value="MOLYBDENUM COFACTOR CYTIDYLYLTRANSFERASE"/>
    <property type="match status" value="1"/>
</dbReference>
<dbReference type="InterPro" id="IPR025877">
    <property type="entry name" value="MobA-like_NTP_Trfase"/>
</dbReference>
<reference evidence="2" key="1">
    <citation type="journal article" date="2014" name="Int. J. Syst. Evol. Microbiol.">
        <title>Complete genome sequence of Corynebacterium casei LMG S-19264T (=DSM 44701T), isolated from a smear-ripened cheese.</title>
        <authorList>
            <consortium name="US DOE Joint Genome Institute (JGI-PGF)"/>
            <person name="Walter F."/>
            <person name="Albersmeier A."/>
            <person name="Kalinowski J."/>
            <person name="Ruckert C."/>
        </authorList>
    </citation>
    <scope>NUCLEOTIDE SEQUENCE</scope>
    <source>
        <strain evidence="2">CGMCC 4.7278</strain>
    </source>
</reference>
<dbReference type="EMBL" id="BMMW01000002">
    <property type="protein sequence ID" value="GGK51249.1"/>
    <property type="molecule type" value="Genomic_DNA"/>
</dbReference>
<dbReference type="Proteomes" id="UP000612956">
    <property type="component" value="Unassembled WGS sequence"/>
</dbReference>
<evidence type="ECO:0000313" key="3">
    <source>
        <dbReference type="Proteomes" id="UP000612956"/>
    </source>
</evidence>
<proteinExistence type="predicted"/>
<dbReference type="Pfam" id="PF12804">
    <property type="entry name" value="NTP_transf_3"/>
    <property type="match status" value="1"/>
</dbReference>
<dbReference type="InterPro" id="IPR029044">
    <property type="entry name" value="Nucleotide-diphossugar_trans"/>
</dbReference>
<dbReference type="SUPFAM" id="SSF53448">
    <property type="entry name" value="Nucleotide-diphospho-sugar transferases"/>
    <property type="match status" value="1"/>
</dbReference>
<gene>
    <name evidence="2" type="ORF">GCM10011591_23540</name>
</gene>
<name>A0A917QIX6_9NOCA</name>
<evidence type="ECO:0000259" key="1">
    <source>
        <dbReference type="Pfam" id="PF12804"/>
    </source>
</evidence>
<dbReference type="Gene3D" id="3.90.550.10">
    <property type="entry name" value="Spore Coat Polysaccharide Biosynthesis Protein SpsA, Chain A"/>
    <property type="match status" value="1"/>
</dbReference>